<dbReference type="Proteomes" id="UP000011115">
    <property type="component" value="Unassembled WGS sequence"/>
</dbReference>
<proteinExistence type="predicted"/>
<dbReference type="STRING" id="4113.M1DQV0"/>
<name>M1DQV0_SOLTU</name>
<feature type="region of interest" description="Disordered" evidence="1">
    <location>
        <begin position="41"/>
        <end position="81"/>
    </location>
</feature>
<dbReference type="InParanoid" id="M1DQV0"/>
<feature type="compositionally biased region" description="Polar residues" evidence="1">
    <location>
        <begin position="44"/>
        <end position="54"/>
    </location>
</feature>
<evidence type="ECO:0000313" key="3">
    <source>
        <dbReference type="Proteomes" id="UP000011115"/>
    </source>
</evidence>
<dbReference type="Gramene" id="PGSC0003DMT400092916">
    <property type="protein sequence ID" value="PGSC0003DMT400092916"/>
    <property type="gene ID" value="PGSC0003DMG400042487"/>
</dbReference>
<dbReference type="AlphaFoldDB" id="M1DQV0"/>
<accession>M1DQV0</accession>
<protein>
    <submittedName>
        <fullName evidence="2">Uncharacterized protein</fullName>
    </submittedName>
</protein>
<organism evidence="2 3">
    <name type="scientific">Solanum tuberosum</name>
    <name type="common">Potato</name>
    <dbReference type="NCBI Taxonomy" id="4113"/>
    <lineage>
        <taxon>Eukaryota</taxon>
        <taxon>Viridiplantae</taxon>
        <taxon>Streptophyta</taxon>
        <taxon>Embryophyta</taxon>
        <taxon>Tracheophyta</taxon>
        <taxon>Spermatophyta</taxon>
        <taxon>Magnoliopsida</taxon>
        <taxon>eudicotyledons</taxon>
        <taxon>Gunneridae</taxon>
        <taxon>Pentapetalae</taxon>
        <taxon>asterids</taxon>
        <taxon>lamiids</taxon>
        <taxon>Solanales</taxon>
        <taxon>Solanaceae</taxon>
        <taxon>Solanoideae</taxon>
        <taxon>Solaneae</taxon>
        <taxon>Solanum</taxon>
    </lineage>
</organism>
<dbReference type="EnsemblPlants" id="PGSC0003DMT400092916">
    <property type="protein sequence ID" value="PGSC0003DMT400092916"/>
    <property type="gene ID" value="PGSC0003DMG400042487"/>
</dbReference>
<dbReference type="HOGENOM" id="CLU_1505963_0_0_1"/>
<dbReference type="PaxDb" id="4113-PGSC0003DMT400092916"/>
<sequence>MYPHWINKKFHLLNLWTITNQGHVFMSSFAQLTREKIVEKRNKLSQSGNSTNVSYGRKRKNIEPSGGEERNVENNRRRKSSPTICECITNKPFIEEVSGDDDLLEEETDPDIVILDKESGPGVVIIAEEEEEEKSDPDVVIFAKADPMMNSTDMVVSSTLSMCRKANISKDLPDKTPYS</sequence>
<evidence type="ECO:0000256" key="1">
    <source>
        <dbReference type="SAM" id="MobiDB-lite"/>
    </source>
</evidence>
<reference evidence="2" key="2">
    <citation type="submission" date="2015-06" db="UniProtKB">
        <authorList>
            <consortium name="EnsemblPlants"/>
        </authorList>
    </citation>
    <scope>IDENTIFICATION</scope>
    <source>
        <strain evidence="2">DM1-3 516 R44</strain>
    </source>
</reference>
<evidence type="ECO:0000313" key="2">
    <source>
        <dbReference type="EnsemblPlants" id="PGSC0003DMT400092916"/>
    </source>
</evidence>
<keyword evidence="3" id="KW-1185">Reference proteome</keyword>
<reference evidence="3" key="1">
    <citation type="journal article" date="2011" name="Nature">
        <title>Genome sequence and analysis of the tuber crop potato.</title>
        <authorList>
            <consortium name="The Potato Genome Sequencing Consortium"/>
        </authorList>
    </citation>
    <scope>NUCLEOTIDE SEQUENCE [LARGE SCALE GENOMIC DNA]</scope>
    <source>
        <strain evidence="3">cv. DM1-3 516 R44</strain>
    </source>
</reference>